<dbReference type="InterPro" id="IPR010828">
    <property type="entry name" value="Atf2/Sli1-like"/>
</dbReference>
<evidence type="ECO:0000313" key="2">
    <source>
        <dbReference type="Proteomes" id="UP000190831"/>
    </source>
</evidence>
<evidence type="ECO:0000313" key="1">
    <source>
        <dbReference type="EMBL" id="SCV99600.1"/>
    </source>
</evidence>
<accession>A0A1G4M726</accession>
<dbReference type="STRING" id="4955.A0A1G4M726"/>
<proteinExistence type="predicted"/>
<dbReference type="Proteomes" id="UP000190831">
    <property type="component" value="Chromosome A"/>
</dbReference>
<dbReference type="OMA" id="HLENYFA"/>
<dbReference type="PANTHER" id="PTHR28037:SF1">
    <property type="entry name" value="ALCOHOL O-ACETYLTRANSFERASE 1-RELATED"/>
    <property type="match status" value="1"/>
</dbReference>
<dbReference type="EMBL" id="LT598487">
    <property type="protein sequence ID" value="SCV99600.1"/>
    <property type="molecule type" value="Genomic_DNA"/>
</dbReference>
<dbReference type="Pfam" id="PF07247">
    <property type="entry name" value="AATase"/>
    <property type="match status" value="1"/>
</dbReference>
<sequence>MYESLQTLIERGHARRLGHVENYFVLAQRQDLYRVFAYYGEFGEPCSLRQLTQALRSMCLQQPVLLCQVKPQERPDLELYYRSEEYLSTPGQDRDYIALANKVRISDVLINNQTEYAEVMHKVMEEYEANGHNFTSKIFEILAPIRISHTDPNKLNWRLLALPGEIPGEWNKFVFLSNHILKDGSSGAHFFIDLKDSLNSLPSDLQDTDRIFDYKSDYKFVKEIPVPIDEVLDYKPNLKQIANVFSTQLVREKLGYLSPAPTITRYTDAENNTNEYHTCFINFTPEEVDSIKKKIKDRAGPSCTMTPFLQACWLVSLYKSGKVFTKSFKEWFVDMMIPMYTPQMLSDGEQTRADYRYGCNVGGTRYNYLISSLNVGNNSKKFWKLVSYYNDVFRDSKASNSYLYLIGMIMLDPAWKEKNLDATVLQNLLGRHRQGTVLSNVGFFSVNGEPQDAFHLKNLLFTQTVGSYTFAFNLNVCSTDVAGMNVGASVSKGTLPTRNDWEELCEIFKTTVLQM</sequence>
<name>A0A1G4M726_LACFM</name>
<protein>
    <submittedName>
        <fullName evidence="1">LAFE_0A06766g1_1</fullName>
    </submittedName>
</protein>
<dbReference type="GO" id="GO:0008080">
    <property type="term" value="F:N-acetyltransferase activity"/>
    <property type="evidence" value="ECO:0007669"/>
    <property type="project" value="TreeGrafter"/>
</dbReference>
<dbReference type="InterPro" id="IPR052058">
    <property type="entry name" value="Alcohol_O-acetyltransferase"/>
</dbReference>
<dbReference type="OrthoDB" id="3979966at2759"/>
<keyword evidence="2" id="KW-1185">Reference proteome</keyword>
<gene>
    <name evidence="1" type="ORF">LAFE_0A06766G</name>
</gene>
<reference evidence="1 2" key="1">
    <citation type="submission" date="2016-03" db="EMBL/GenBank/DDBJ databases">
        <authorList>
            <person name="Devillers H."/>
        </authorList>
    </citation>
    <scope>NUCLEOTIDE SEQUENCE [LARGE SCALE GENOMIC DNA]</scope>
    <source>
        <strain evidence="1">CBS 6772</strain>
    </source>
</reference>
<dbReference type="AlphaFoldDB" id="A0A1G4M726"/>
<organism evidence="1 2">
    <name type="scientific">Lachancea fermentati</name>
    <name type="common">Zygosaccharomyces fermentati</name>
    <dbReference type="NCBI Taxonomy" id="4955"/>
    <lineage>
        <taxon>Eukaryota</taxon>
        <taxon>Fungi</taxon>
        <taxon>Dikarya</taxon>
        <taxon>Ascomycota</taxon>
        <taxon>Saccharomycotina</taxon>
        <taxon>Saccharomycetes</taxon>
        <taxon>Saccharomycetales</taxon>
        <taxon>Saccharomycetaceae</taxon>
        <taxon>Lachancea</taxon>
    </lineage>
</organism>
<dbReference type="PANTHER" id="PTHR28037">
    <property type="entry name" value="ALCOHOL O-ACETYLTRANSFERASE 1-RELATED"/>
    <property type="match status" value="1"/>
</dbReference>